<evidence type="ECO:0000256" key="3">
    <source>
        <dbReference type="ARBA" id="ARBA00022989"/>
    </source>
</evidence>
<evidence type="ECO:0000256" key="4">
    <source>
        <dbReference type="ARBA" id="ARBA00023136"/>
    </source>
</evidence>
<sequence>MSDRRRNACKTLLQLLCQLLWVMGLVVCLGAVSLLMKYRQCSLFFSHAYITLPAILTLATAAFLVASGFLGTWLSFKDSTFLQGLFVYLLVIVFCMESTASALAYFRSVKLDSELVHLSRVFHNYSGSSQDPNSRAVDAIQEELQCCGIHDYRDWMETPWFNHTGGLRVPHSCCNSTFSMCNGTVDQPQQLYTQVDINISINSTLININMVQDEYVIGPPLSLCFHMSFFQGCQLELEKALHFVLSFIMWCFPLIFLVEVRKTV</sequence>
<accession>A0A3Q3KPU7</accession>
<evidence type="ECO:0000256" key="5">
    <source>
        <dbReference type="SAM" id="Phobius"/>
    </source>
</evidence>
<organism evidence="6 7">
    <name type="scientific">Mastacembelus armatus</name>
    <name type="common">zig-zag eel</name>
    <dbReference type="NCBI Taxonomy" id="205130"/>
    <lineage>
        <taxon>Eukaryota</taxon>
        <taxon>Metazoa</taxon>
        <taxon>Chordata</taxon>
        <taxon>Craniata</taxon>
        <taxon>Vertebrata</taxon>
        <taxon>Euteleostomi</taxon>
        <taxon>Actinopterygii</taxon>
        <taxon>Neopterygii</taxon>
        <taxon>Teleostei</taxon>
        <taxon>Neoteleostei</taxon>
        <taxon>Acanthomorphata</taxon>
        <taxon>Anabantaria</taxon>
        <taxon>Synbranchiformes</taxon>
        <taxon>Mastacembelidae</taxon>
        <taxon>Mastacembelus</taxon>
    </lineage>
</organism>
<reference evidence="6" key="2">
    <citation type="submission" date="2025-09" db="UniProtKB">
        <authorList>
            <consortium name="Ensembl"/>
        </authorList>
    </citation>
    <scope>IDENTIFICATION</scope>
</reference>
<feature type="transmembrane region" description="Helical" evidence="5">
    <location>
        <begin position="85"/>
        <end position="106"/>
    </location>
</feature>
<dbReference type="GO" id="GO:0005886">
    <property type="term" value="C:plasma membrane"/>
    <property type="evidence" value="ECO:0007669"/>
    <property type="project" value="TreeGrafter"/>
</dbReference>
<dbReference type="Proteomes" id="UP000261640">
    <property type="component" value="Unplaced"/>
</dbReference>
<dbReference type="PANTHER" id="PTHR19282">
    <property type="entry name" value="TETRASPANIN"/>
    <property type="match status" value="1"/>
</dbReference>
<evidence type="ECO:0000256" key="1">
    <source>
        <dbReference type="ARBA" id="ARBA00004141"/>
    </source>
</evidence>
<dbReference type="InterPro" id="IPR018499">
    <property type="entry name" value="Tetraspanin/Peripherin"/>
</dbReference>
<name>A0A3Q3KPU7_9TELE</name>
<dbReference type="STRING" id="205130.ENSMAMP00000003457"/>
<proteinExistence type="predicted"/>
<keyword evidence="3 5" id="KW-1133">Transmembrane helix</keyword>
<dbReference type="Pfam" id="PF00335">
    <property type="entry name" value="Tetraspanin"/>
    <property type="match status" value="1"/>
</dbReference>
<reference evidence="6" key="1">
    <citation type="submission" date="2025-08" db="UniProtKB">
        <authorList>
            <consortium name="Ensembl"/>
        </authorList>
    </citation>
    <scope>IDENTIFICATION</scope>
</reference>
<protein>
    <recommendedName>
        <fullName evidence="8">Tetraspanin</fullName>
    </recommendedName>
</protein>
<comment type="subcellular location">
    <subcellularLocation>
        <location evidence="1">Membrane</location>
        <topology evidence="1">Multi-pass membrane protein</topology>
    </subcellularLocation>
</comment>
<dbReference type="Ensembl" id="ENSMAMT00000003539.2">
    <property type="protein sequence ID" value="ENSMAMP00000003457.1"/>
    <property type="gene ID" value="ENSMAMG00000002353.2"/>
</dbReference>
<feature type="transmembrane region" description="Helical" evidence="5">
    <location>
        <begin position="240"/>
        <end position="258"/>
    </location>
</feature>
<keyword evidence="2 5" id="KW-0812">Transmembrane</keyword>
<evidence type="ECO:0000313" key="6">
    <source>
        <dbReference type="Ensembl" id="ENSMAMP00000003457.1"/>
    </source>
</evidence>
<dbReference type="InterPro" id="IPR008952">
    <property type="entry name" value="Tetraspanin_EC2_sf"/>
</dbReference>
<dbReference type="Gene3D" id="1.10.1450.10">
    <property type="entry name" value="Tetraspanin"/>
    <property type="match status" value="1"/>
</dbReference>
<evidence type="ECO:0000313" key="7">
    <source>
        <dbReference type="Proteomes" id="UP000261640"/>
    </source>
</evidence>
<dbReference type="AlphaFoldDB" id="A0A3Q3KPU7"/>
<dbReference type="GeneTree" id="ENSGT00940000154954"/>
<dbReference type="PANTHER" id="PTHR19282:SF477">
    <property type="entry name" value="TETRASPANIN"/>
    <property type="match status" value="1"/>
</dbReference>
<keyword evidence="4 5" id="KW-0472">Membrane</keyword>
<evidence type="ECO:0000256" key="2">
    <source>
        <dbReference type="ARBA" id="ARBA00022692"/>
    </source>
</evidence>
<feature type="transmembrane region" description="Helical" evidence="5">
    <location>
        <begin position="12"/>
        <end position="36"/>
    </location>
</feature>
<keyword evidence="7" id="KW-1185">Reference proteome</keyword>
<evidence type="ECO:0008006" key="8">
    <source>
        <dbReference type="Google" id="ProtNLM"/>
    </source>
</evidence>
<dbReference type="InParanoid" id="A0A3Q3KPU7"/>
<dbReference type="SUPFAM" id="SSF48652">
    <property type="entry name" value="Tetraspanin"/>
    <property type="match status" value="1"/>
</dbReference>
<feature type="transmembrane region" description="Helical" evidence="5">
    <location>
        <begin position="48"/>
        <end position="73"/>
    </location>
</feature>